<dbReference type="GO" id="GO:0004497">
    <property type="term" value="F:monooxygenase activity"/>
    <property type="evidence" value="ECO:0007669"/>
    <property type="project" value="TreeGrafter"/>
</dbReference>
<dbReference type="PRINTS" id="PR00469">
    <property type="entry name" value="PNDRDTASEII"/>
</dbReference>
<accession>A0A3M8B549</accession>
<dbReference type="OrthoDB" id="9778740at2"/>
<evidence type="ECO:0000313" key="2">
    <source>
        <dbReference type="EMBL" id="RNB58383.1"/>
    </source>
</evidence>
<name>A0A3M8B549_9BACL</name>
<organism evidence="2 3">
    <name type="scientific">Brevibacillus gelatini</name>
    <dbReference type="NCBI Taxonomy" id="1655277"/>
    <lineage>
        <taxon>Bacteria</taxon>
        <taxon>Bacillati</taxon>
        <taxon>Bacillota</taxon>
        <taxon>Bacilli</taxon>
        <taxon>Bacillales</taxon>
        <taxon>Paenibacillaceae</taxon>
        <taxon>Brevibacillus</taxon>
    </lineage>
</organism>
<reference evidence="2 3" key="1">
    <citation type="submission" date="2018-10" db="EMBL/GenBank/DDBJ databases">
        <title>Phylogenomics of Brevibacillus.</title>
        <authorList>
            <person name="Dunlap C."/>
        </authorList>
    </citation>
    <scope>NUCLEOTIDE SEQUENCE [LARGE SCALE GENOMIC DNA]</scope>
    <source>
        <strain evidence="2 3">DSM 100115</strain>
    </source>
</reference>
<dbReference type="RefSeq" id="WP_122903961.1">
    <property type="nucleotide sequence ID" value="NZ_RHHS01000017.1"/>
</dbReference>
<dbReference type="Pfam" id="PF13738">
    <property type="entry name" value="Pyr_redox_3"/>
    <property type="match status" value="1"/>
</dbReference>
<evidence type="ECO:0000313" key="3">
    <source>
        <dbReference type="Proteomes" id="UP000268829"/>
    </source>
</evidence>
<dbReference type="Gene3D" id="3.50.50.60">
    <property type="entry name" value="FAD/NAD(P)-binding domain"/>
    <property type="match status" value="1"/>
</dbReference>
<dbReference type="InterPro" id="IPR050982">
    <property type="entry name" value="Auxin_biosynth/cation_transpt"/>
</dbReference>
<protein>
    <submittedName>
        <fullName evidence="2">Oxidoreductase</fullName>
    </submittedName>
</protein>
<dbReference type="PANTHER" id="PTHR43539">
    <property type="entry name" value="FLAVIN-BINDING MONOOXYGENASE-LIKE PROTEIN (AFU_ORTHOLOGUE AFUA_4G09220)"/>
    <property type="match status" value="1"/>
</dbReference>
<sequence length="352" mass="38507">MHDYEVIIVGGGQSGLALGHFLQQRQVRFVILEQNGRVGDSWRKRYDSLVLFTSRKNNALPGLAFPGEPHTVPMKDEAADYLELYASHFQLPVRLNTKVVSVERTASGFLVQTGLEALRAKNVVVATGPFQSPYIPPFAGQLAPDAVSLHTAHYRNESQLPAGPVLVVGSGNSGAQIAVELARHRPVIFSGGQPRVHLPMYVLGKTIFDYLQLFGLLSAPRSSWVGKQLMKRPDPIFGYSKQMKALTKSGAMQTVPRTVRIAGKTAYFADGGQANFQSVLWATGFRPDYSWLSMADVLDPGGWPRHERGVTAVPGLYFLGLPWQHTRGSALMGGVGKDAFFLAEHIIAKATR</sequence>
<proteinExistence type="predicted"/>
<dbReference type="EMBL" id="RHHS01000017">
    <property type="protein sequence ID" value="RNB58383.1"/>
    <property type="molecule type" value="Genomic_DNA"/>
</dbReference>
<dbReference type="SUPFAM" id="SSF51905">
    <property type="entry name" value="FAD/NAD(P)-binding domain"/>
    <property type="match status" value="2"/>
</dbReference>
<dbReference type="InterPro" id="IPR036188">
    <property type="entry name" value="FAD/NAD-bd_sf"/>
</dbReference>
<evidence type="ECO:0000256" key="1">
    <source>
        <dbReference type="ARBA" id="ARBA00023002"/>
    </source>
</evidence>
<dbReference type="PANTHER" id="PTHR43539:SF78">
    <property type="entry name" value="FLAVIN-CONTAINING MONOOXYGENASE"/>
    <property type="match status" value="1"/>
</dbReference>
<dbReference type="PRINTS" id="PR00368">
    <property type="entry name" value="FADPNR"/>
</dbReference>
<dbReference type="AlphaFoldDB" id="A0A3M8B549"/>
<gene>
    <name evidence="2" type="ORF">EDM57_06535</name>
</gene>
<comment type="caution">
    <text evidence="2">The sequence shown here is derived from an EMBL/GenBank/DDBJ whole genome shotgun (WGS) entry which is preliminary data.</text>
</comment>
<dbReference type="Proteomes" id="UP000268829">
    <property type="component" value="Unassembled WGS sequence"/>
</dbReference>
<keyword evidence="1" id="KW-0560">Oxidoreductase</keyword>
<keyword evidence="3" id="KW-1185">Reference proteome</keyword>
<dbReference type="GO" id="GO:0050660">
    <property type="term" value="F:flavin adenine dinucleotide binding"/>
    <property type="evidence" value="ECO:0007669"/>
    <property type="project" value="TreeGrafter"/>
</dbReference>